<evidence type="ECO:0000313" key="3">
    <source>
        <dbReference type="EMBL" id="MEQ0564893.1"/>
    </source>
</evidence>
<reference evidence="3 4" key="1">
    <citation type="submission" date="2024-05" db="EMBL/GenBank/DDBJ databases">
        <authorList>
            <person name="Zhao H."/>
            <person name="Xu Y."/>
            <person name="Lin S."/>
            <person name="Spain J.C."/>
            <person name="Zhou N.-Y."/>
        </authorList>
    </citation>
    <scope>NUCLEOTIDE SEQUENCE [LARGE SCALE GENOMIC DNA]</scope>
    <source>
        <strain evidence="3 4">NEAU-NG30</strain>
    </source>
</reference>
<sequence length="127" mass="13027">MNDEPLEIHSDNYTVGVPSAPAPRPRAGRRRLLRVAAVVWTVAMLVAVVTGAVLNFVEAARACARGLGTAGAGWAEVTFRSSISVTCHARAATFDIPMNGSAAVVLFGSLGLAGLAVAGLVSRLAVD</sequence>
<accession>A0ABV0LTX7</accession>
<feature type="transmembrane region" description="Helical" evidence="2">
    <location>
        <begin position="32"/>
        <end position="57"/>
    </location>
</feature>
<dbReference type="RefSeq" id="WP_348955982.1">
    <property type="nucleotide sequence ID" value="NZ_JBDZYD010000017.1"/>
</dbReference>
<evidence type="ECO:0000313" key="4">
    <source>
        <dbReference type="Proteomes" id="UP001440984"/>
    </source>
</evidence>
<evidence type="ECO:0000256" key="2">
    <source>
        <dbReference type="SAM" id="Phobius"/>
    </source>
</evidence>
<feature type="transmembrane region" description="Helical" evidence="2">
    <location>
        <begin position="102"/>
        <end position="126"/>
    </location>
</feature>
<keyword evidence="4" id="KW-1185">Reference proteome</keyword>
<proteinExistence type="predicted"/>
<feature type="compositionally biased region" description="Basic and acidic residues" evidence="1">
    <location>
        <begin position="1"/>
        <end position="10"/>
    </location>
</feature>
<dbReference type="EMBL" id="JBDZYD010000017">
    <property type="protein sequence ID" value="MEQ0564893.1"/>
    <property type="molecule type" value="Genomic_DNA"/>
</dbReference>
<evidence type="ECO:0000256" key="1">
    <source>
        <dbReference type="SAM" id="MobiDB-lite"/>
    </source>
</evidence>
<gene>
    <name evidence="3" type="ORF">ABJI51_37935</name>
</gene>
<keyword evidence="2" id="KW-1133">Transmembrane helix</keyword>
<protein>
    <submittedName>
        <fullName evidence="3">Uncharacterized protein</fullName>
    </submittedName>
</protein>
<organism evidence="3 4">
    <name type="scientific">Amycolatopsis melonis</name>
    <dbReference type="NCBI Taxonomy" id="3156488"/>
    <lineage>
        <taxon>Bacteria</taxon>
        <taxon>Bacillati</taxon>
        <taxon>Actinomycetota</taxon>
        <taxon>Actinomycetes</taxon>
        <taxon>Pseudonocardiales</taxon>
        <taxon>Pseudonocardiaceae</taxon>
        <taxon>Amycolatopsis</taxon>
    </lineage>
</organism>
<name>A0ABV0LTX7_9PSEU</name>
<keyword evidence="2" id="KW-0472">Membrane</keyword>
<feature type="region of interest" description="Disordered" evidence="1">
    <location>
        <begin position="1"/>
        <end position="24"/>
    </location>
</feature>
<dbReference type="Proteomes" id="UP001440984">
    <property type="component" value="Unassembled WGS sequence"/>
</dbReference>
<comment type="caution">
    <text evidence="3">The sequence shown here is derived from an EMBL/GenBank/DDBJ whole genome shotgun (WGS) entry which is preliminary data.</text>
</comment>
<keyword evidence="2" id="KW-0812">Transmembrane</keyword>